<feature type="non-terminal residue" evidence="5">
    <location>
        <position position="1"/>
    </location>
</feature>
<dbReference type="Pfam" id="PF04082">
    <property type="entry name" value="Fungal_trans"/>
    <property type="match status" value="1"/>
</dbReference>
<feature type="region of interest" description="Disordered" evidence="3">
    <location>
        <begin position="38"/>
        <end position="82"/>
    </location>
</feature>
<dbReference type="InterPro" id="IPR007219">
    <property type="entry name" value="XnlR_reg_dom"/>
</dbReference>
<dbReference type="CDD" id="cd12148">
    <property type="entry name" value="fungal_TF_MHR"/>
    <property type="match status" value="1"/>
</dbReference>
<name>A0A0D6ES26_SPOSA</name>
<reference evidence="6" key="1">
    <citation type="submission" date="2015-02" db="EMBL/GenBank/DDBJ databases">
        <authorList>
            <person name="Gon?alves P."/>
        </authorList>
    </citation>
    <scope>NUCLEOTIDE SEQUENCE [LARGE SCALE GENOMIC DNA]</scope>
</reference>
<keyword evidence="2" id="KW-0539">Nucleus</keyword>
<dbReference type="EMBL" id="CENE01000030">
    <property type="protein sequence ID" value="CEQ42596.1"/>
    <property type="molecule type" value="Genomic_DNA"/>
</dbReference>
<dbReference type="PANTHER" id="PTHR31001:SF56">
    <property type="entry name" value="ZN(2)-C6 FUNGAL-TYPE DOMAIN-CONTAINING PROTEIN"/>
    <property type="match status" value="1"/>
</dbReference>
<dbReference type="Proteomes" id="UP000243876">
    <property type="component" value="Unassembled WGS sequence"/>
</dbReference>
<dbReference type="OrthoDB" id="424974at2759"/>
<feature type="compositionally biased region" description="Basic and acidic residues" evidence="3">
    <location>
        <begin position="66"/>
        <end position="82"/>
    </location>
</feature>
<evidence type="ECO:0000256" key="2">
    <source>
        <dbReference type="ARBA" id="ARBA00023242"/>
    </source>
</evidence>
<dbReference type="InterPro" id="IPR050613">
    <property type="entry name" value="Sec_Metabolite_Reg"/>
</dbReference>
<comment type="subcellular location">
    <subcellularLocation>
        <location evidence="1">Nucleus</location>
    </subcellularLocation>
</comment>
<evidence type="ECO:0000256" key="1">
    <source>
        <dbReference type="ARBA" id="ARBA00004123"/>
    </source>
</evidence>
<feature type="compositionally biased region" description="Polar residues" evidence="3">
    <location>
        <begin position="619"/>
        <end position="629"/>
    </location>
</feature>
<feature type="compositionally biased region" description="Polar residues" evidence="3">
    <location>
        <begin position="711"/>
        <end position="723"/>
    </location>
</feature>
<feature type="compositionally biased region" description="Polar residues" evidence="3">
    <location>
        <begin position="789"/>
        <end position="811"/>
    </location>
</feature>
<evidence type="ECO:0000313" key="6">
    <source>
        <dbReference type="Proteomes" id="UP000243876"/>
    </source>
</evidence>
<feature type="region of interest" description="Disordered" evidence="3">
    <location>
        <begin position="701"/>
        <end position="746"/>
    </location>
</feature>
<protein>
    <submittedName>
        <fullName evidence="5">SPOSA6832_04424-mRNA-1:cds</fullName>
    </submittedName>
</protein>
<dbReference type="GO" id="GO:0003677">
    <property type="term" value="F:DNA binding"/>
    <property type="evidence" value="ECO:0007669"/>
    <property type="project" value="InterPro"/>
</dbReference>
<evidence type="ECO:0000256" key="3">
    <source>
        <dbReference type="SAM" id="MobiDB-lite"/>
    </source>
</evidence>
<sequence>MVRRIDDLEKMVRDLGGGDQIPPPLQLEIATRRATSFSKELEAEIEDASAEGSSETTPMEDEDEERGAAEDGRNTRPEEDKLKSLLVGVGSLSIADSGRTRFLGTSAGPAYYFEDDEGPDSGDAETVDEDAYSTDQITRYPYIQLGQGYPKASEIERLRNFLPTMQEAKRLSENYFTPIEETVYWSDYWTSAWTPNDPAGTKLAAVFMILSLGSLFDPSAPSTPNSTAHHYFVLAHTTLSAARFLANNTLAAVQTLQLSSAYLLCQHDLREGGETLFPWLGVILRMLVTQGLHRDGSNFGLSGAELNTRRRVFYDAITLERMQDFISGRPYMLHNSHFDTKMPDDAEPYQIAKWKLGIFIVCPFRYIFSRELCRRSLGQQGKVIDSAFSVATPSYSTILQLDEELRELVRESPTELRSGALPDDAFLVKPKGIPQVPAIYLHKPAFAQALIKYPEEPLQSPWASSVAAISLETAVYLLAVAKSWIQLHPVLCPRWWHVFFHAFAASVAQSSLVIKSPTSMLAPHAWSQLNQAVAIFETAGSSGAPVAMFVPRLQLLRQKAYLSLQNIISVPLGLGRGDVSDSLAEGTDVNLSILNPPARLERKPRRKAAHPAGRAGSAGLSSTDGSSPNSVLAQMLGATPALSMHAPPVSTTVTDPSEAQPYTPFDSPILKEAALAFPSFSSAIPLPPVYASQAAPYPPVTFLPHQPMPNFGQQHQPRQGSTYAASSSHPPSQSHVPQASPPPTPASFYNPSVVSFPSLTASASASASPPSYPSPSNVFPDPACRPSGGFSSFAPQPNAPGPSQQASSLPNLTFGNFATAFPSIEMEVSGAGEQEELAGATVGGCAMPDWGSMAEQPGEAGAGETGSDRWMWYDVLGANPNAAARSPLSFDKYTQLGDS</sequence>
<organism evidence="5 6">
    <name type="scientific">Sporidiobolus salmonicolor</name>
    <name type="common">Yeast-like fungus</name>
    <name type="synonym">Sporobolomyces salmonicolor</name>
    <dbReference type="NCBI Taxonomy" id="5005"/>
    <lineage>
        <taxon>Eukaryota</taxon>
        <taxon>Fungi</taxon>
        <taxon>Dikarya</taxon>
        <taxon>Basidiomycota</taxon>
        <taxon>Pucciniomycotina</taxon>
        <taxon>Microbotryomycetes</taxon>
        <taxon>Sporidiobolales</taxon>
        <taxon>Sporidiobolaceae</taxon>
        <taxon>Sporobolomyces</taxon>
    </lineage>
</organism>
<dbReference type="GO" id="GO:0008270">
    <property type="term" value="F:zinc ion binding"/>
    <property type="evidence" value="ECO:0007669"/>
    <property type="project" value="InterPro"/>
</dbReference>
<evidence type="ECO:0000313" key="5">
    <source>
        <dbReference type="EMBL" id="CEQ42596.1"/>
    </source>
</evidence>
<feature type="domain" description="Xylanolytic transcriptional activator regulatory" evidence="4">
    <location>
        <begin position="180"/>
        <end position="353"/>
    </location>
</feature>
<evidence type="ECO:0000259" key="4">
    <source>
        <dbReference type="Pfam" id="PF04082"/>
    </source>
</evidence>
<feature type="region of interest" description="Disordered" evidence="3">
    <location>
        <begin position="646"/>
        <end position="665"/>
    </location>
</feature>
<gene>
    <name evidence="5" type="primary">SPOSA6832_04424</name>
</gene>
<feature type="compositionally biased region" description="Low complexity" evidence="3">
    <location>
        <begin position="724"/>
        <end position="738"/>
    </location>
</feature>
<feature type="region of interest" description="Disordered" evidence="3">
    <location>
        <begin position="595"/>
        <end position="629"/>
    </location>
</feature>
<proteinExistence type="predicted"/>
<feature type="region of interest" description="Disordered" evidence="3">
    <location>
        <begin position="764"/>
        <end position="811"/>
    </location>
</feature>
<accession>A0A0D6ES26</accession>
<dbReference type="PANTHER" id="PTHR31001">
    <property type="entry name" value="UNCHARACTERIZED TRANSCRIPTIONAL REGULATORY PROTEIN"/>
    <property type="match status" value="1"/>
</dbReference>
<dbReference type="GO" id="GO:0006351">
    <property type="term" value="P:DNA-templated transcription"/>
    <property type="evidence" value="ECO:0007669"/>
    <property type="project" value="InterPro"/>
</dbReference>
<keyword evidence="6" id="KW-1185">Reference proteome</keyword>
<dbReference type="AlphaFoldDB" id="A0A0D6ES26"/>
<dbReference type="GO" id="GO:0005634">
    <property type="term" value="C:nucleus"/>
    <property type="evidence" value="ECO:0007669"/>
    <property type="project" value="UniProtKB-SubCell"/>
</dbReference>